<dbReference type="Proteomes" id="UP000518887">
    <property type="component" value="Unassembled WGS sequence"/>
</dbReference>
<evidence type="ECO:0000313" key="2">
    <source>
        <dbReference type="Proteomes" id="UP000518887"/>
    </source>
</evidence>
<keyword evidence="2" id="KW-1185">Reference proteome</keyword>
<dbReference type="AlphaFoldDB" id="A0A7W8LND0"/>
<protein>
    <submittedName>
        <fullName evidence="1">Uncharacterized protein</fullName>
    </submittedName>
</protein>
<dbReference type="RefSeq" id="WP_260309251.1">
    <property type="nucleotide sequence ID" value="NZ_JACHFQ010000010.1"/>
</dbReference>
<sequence length="198" mass="23187">MVRFAIWASMEAFPGIEQVEKDAYALPVKKIREITPLILSGMVYGWKFEYVPYDKARGVQEYFEFTPVHELSKEEMQAVNYEKPWIKESIMNCWVEYRRTDPQLHIYKGWASVLHPRIKGEGYAPLSEGFEGLQKACAEALKYAVRNYERKWIKTKPKEISGTVFMSQPPKIGVDAGRYKVTLDFFMETDKIVEYKTF</sequence>
<gene>
    <name evidence="1" type="ORF">HNP76_002729</name>
</gene>
<dbReference type="EMBL" id="JACHFQ010000010">
    <property type="protein sequence ID" value="MBB5227330.1"/>
    <property type="molecule type" value="Genomic_DNA"/>
</dbReference>
<name>A0A7W8LND0_9SPIR</name>
<accession>A0A7W8LND0</accession>
<organism evidence="1 2">
    <name type="scientific">Treponema ruminis</name>
    <dbReference type="NCBI Taxonomy" id="744515"/>
    <lineage>
        <taxon>Bacteria</taxon>
        <taxon>Pseudomonadati</taxon>
        <taxon>Spirochaetota</taxon>
        <taxon>Spirochaetia</taxon>
        <taxon>Spirochaetales</taxon>
        <taxon>Treponemataceae</taxon>
        <taxon>Treponema</taxon>
    </lineage>
</organism>
<comment type="caution">
    <text evidence="1">The sequence shown here is derived from an EMBL/GenBank/DDBJ whole genome shotgun (WGS) entry which is preliminary data.</text>
</comment>
<evidence type="ECO:0000313" key="1">
    <source>
        <dbReference type="EMBL" id="MBB5227330.1"/>
    </source>
</evidence>
<proteinExistence type="predicted"/>
<reference evidence="1 2" key="1">
    <citation type="submission" date="2020-08" db="EMBL/GenBank/DDBJ databases">
        <title>Genomic Encyclopedia of Type Strains, Phase IV (KMG-IV): sequencing the most valuable type-strain genomes for metagenomic binning, comparative biology and taxonomic classification.</title>
        <authorList>
            <person name="Goeker M."/>
        </authorList>
    </citation>
    <scope>NUCLEOTIDE SEQUENCE [LARGE SCALE GENOMIC DNA]</scope>
    <source>
        <strain evidence="1 2">DSM 103462</strain>
    </source>
</reference>